<gene>
    <name evidence="2" type="ORF">AAU01_38400</name>
</gene>
<keyword evidence="3" id="KW-1185">Reference proteome</keyword>
<reference evidence="2 3" key="1">
    <citation type="submission" date="2019-06" db="EMBL/GenBank/DDBJ databases">
        <title>Whole genome shotgun sequence of Paenarthrobacter aurescens NBRC 12136.</title>
        <authorList>
            <person name="Hosoyama A."/>
            <person name="Uohara A."/>
            <person name="Ohji S."/>
            <person name="Ichikawa N."/>
        </authorList>
    </citation>
    <scope>NUCLEOTIDE SEQUENCE [LARGE SCALE GENOMIC DNA]</scope>
    <source>
        <strain evidence="2 3">NBRC 12136</strain>
    </source>
</reference>
<sequence length="112" mass="11675">MAIFDMGAETLGNLSKQTDASHQDLGALVRRFVDAVTPLEGKFSGAGKAAFDSFKNRSDLVASELNTALAGIVTGQSGMNTAFTQGDLTASDNARRSEGAANFDAARFQGRA</sequence>
<dbReference type="SUPFAM" id="SSF140453">
    <property type="entry name" value="EsxAB dimer-like"/>
    <property type="match status" value="1"/>
</dbReference>
<dbReference type="GeneID" id="97299925"/>
<feature type="region of interest" description="Disordered" evidence="1">
    <location>
        <begin position="93"/>
        <end position="112"/>
    </location>
</feature>
<dbReference type="OrthoDB" id="3826998at2"/>
<evidence type="ECO:0000256" key="1">
    <source>
        <dbReference type="SAM" id="MobiDB-lite"/>
    </source>
</evidence>
<accession>A0A4Y3NKU8</accession>
<dbReference type="RefSeq" id="WP_024819983.1">
    <property type="nucleotide sequence ID" value="NZ_BAAAWK010000001.1"/>
</dbReference>
<proteinExistence type="predicted"/>
<dbReference type="Proteomes" id="UP000317715">
    <property type="component" value="Unassembled WGS sequence"/>
</dbReference>
<evidence type="ECO:0008006" key="4">
    <source>
        <dbReference type="Google" id="ProtNLM"/>
    </source>
</evidence>
<dbReference type="EMBL" id="BJMD01000035">
    <property type="protein sequence ID" value="GEB21085.1"/>
    <property type="molecule type" value="Genomic_DNA"/>
</dbReference>
<dbReference type="Gene3D" id="1.10.287.1060">
    <property type="entry name" value="ESAT-6-like"/>
    <property type="match status" value="1"/>
</dbReference>
<comment type="caution">
    <text evidence="2">The sequence shown here is derived from an EMBL/GenBank/DDBJ whole genome shotgun (WGS) entry which is preliminary data.</text>
</comment>
<name>A0A4Y3NKU8_PAEAU</name>
<protein>
    <recommendedName>
        <fullName evidence="4">WXG100 family type VII secretion target</fullName>
    </recommendedName>
</protein>
<evidence type="ECO:0000313" key="2">
    <source>
        <dbReference type="EMBL" id="GEB21085.1"/>
    </source>
</evidence>
<dbReference type="InterPro" id="IPR036689">
    <property type="entry name" value="ESAT-6-like_sf"/>
</dbReference>
<evidence type="ECO:0000313" key="3">
    <source>
        <dbReference type="Proteomes" id="UP000317715"/>
    </source>
</evidence>
<dbReference type="AlphaFoldDB" id="A0A4Y3NKU8"/>
<organism evidence="2 3">
    <name type="scientific">Paenarthrobacter aurescens</name>
    <name type="common">Arthrobacter aurescens</name>
    <dbReference type="NCBI Taxonomy" id="43663"/>
    <lineage>
        <taxon>Bacteria</taxon>
        <taxon>Bacillati</taxon>
        <taxon>Actinomycetota</taxon>
        <taxon>Actinomycetes</taxon>
        <taxon>Micrococcales</taxon>
        <taxon>Micrococcaceae</taxon>
        <taxon>Paenarthrobacter</taxon>
    </lineage>
</organism>